<evidence type="ECO:0000259" key="9">
    <source>
        <dbReference type="PROSITE" id="PS50235"/>
    </source>
</evidence>
<organism evidence="10">
    <name type="scientific">Schistocephalus solidus</name>
    <name type="common">Tapeworm</name>
    <dbReference type="NCBI Taxonomy" id="70667"/>
    <lineage>
        <taxon>Eukaryota</taxon>
        <taxon>Metazoa</taxon>
        <taxon>Spiralia</taxon>
        <taxon>Lophotrochozoa</taxon>
        <taxon>Platyhelminthes</taxon>
        <taxon>Cestoda</taxon>
        <taxon>Eucestoda</taxon>
        <taxon>Diphyllobothriidea</taxon>
        <taxon>Diphyllobothriidae</taxon>
        <taxon>Schistocephalus</taxon>
    </lineage>
</organism>
<evidence type="ECO:0000313" key="10">
    <source>
        <dbReference type="EMBL" id="JAP48134.1"/>
    </source>
</evidence>
<dbReference type="EC" id="3.4.19.12" evidence="3"/>
<feature type="region of interest" description="Disordered" evidence="8">
    <location>
        <begin position="1"/>
        <end position="81"/>
    </location>
</feature>
<dbReference type="GO" id="GO:0004843">
    <property type="term" value="F:cysteine-type deubiquitinase activity"/>
    <property type="evidence" value="ECO:0007669"/>
    <property type="project" value="UniProtKB-EC"/>
</dbReference>
<keyword evidence="7" id="KW-0788">Thiol protease</keyword>
<dbReference type="InterPro" id="IPR001394">
    <property type="entry name" value="Peptidase_C19_UCH"/>
</dbReference>
<feature type="compositionally biased region" description="Basic residues" evidence="8">
    <location>
        <begin position="1"/>
        <end position="10"/>
    </location>
</feature>
<evidence type="ECO:0000256" key="7">
    <source>
        <dbReference type="ARBA" id="ARBA00022807"/>
    </source>
</evidence>
<dbReference type="SUPFAM" id="SSF54001">
    <property type="entry name" value="Cysteine proteinases"/>
    <property type="match status" value="1"/>
</dbReference>
<dbReference type="GO" id="GO:0005634">
    <property type="term" value="C:nucleus"/>
    <property type="evidence" value="ECO:0007669"/>
    <property type="project" value="TreeGrafter"/>
</dbReference>
<dbReference type="PANTHER" id="PTHR24006">
    <property type="entry name" value="UBIQUITIN CARBOXYL-TERMINAL HYDROLASE"/>
    <property type="match status" value="1"/>
</dbReference>
<reference evidence="10" key="1">
    <citation type="submission" date="2016-01" db="EMBL/GenBank/DDBJ databases">
        <title>Reference transcriptome for the parasite Schistocephalus solidus: insights into the molecular evolution of parasitism.</title>
        <authorList>
            <person name="Hebert F.O."/>
            <person name="Grambauer S."/>
            <person name="Barber I."/>
            <person name="Landry C.R."/>
            <person name="Aubin-Horth N."/>
        </authorList>
    </citation>
    <scope>NUCLEOTIDE SEQUENCE</scope>
</reference>
<keyword evidence="4" id="KW-0645">Protease</keyword>
<dbReference type="Gene3D" id="3.90.70.10">
    <property type="entry name" value="Cysteine proteinases"/>
    <property type="match status" value="1"/>
</dbReference>
<dbReference type="Pfam" id="PF00443">
    <property type="entry name" value="UCH"/>
    <property type="match status" value="1"/>
</dbReference>
<evidence type="ECO:0000256" key="6">
    <source>
        <dbReference type="ARBA" id="ARBA00022801"/>
    </source>
</evidence>
<dbReference type="PROSITE" id="PS00973">
    <property type="entry name" value="USP_2"/>
    <property type="match status" value="1"/>
</dbReference>
<evidence type="ECO:0000256" key="2">
    <source>
        <dbReference type="ARBA" id="ARBA00005427"/>
    </source>
</evidence>
<evidence type="ECO:0000256" key="4">
    <source>
        <dbReference type="ARBA" id="ARBA00022670"/>
    </source>
</evidence>
<dbReference type="AlphaFoldDB" id="A0A0X3P863"/>
<feature type="compositionally biased region" description="Polar residues" evidence="8">
    <location>
        <begin position="65"/>
        <end position="80"/>
    </location>
</feature>
<name>A0A0X3P863_SCHSO</name>
<dbReference type="InterPro" id="IPR028889">
    <property type="entry name" value="USP"/>
</dbReference>
<feature type="domain" description="USP" evidence="9">
    <location>
        <begin position="126"/>
        <end position="523"/>
    </location>
</feature>
<gene>
    <name evidence="10" type="primary">UB10A</name>
    <name evidence="10" type="ORF">TR93997</name>
</gene>
<dbReference type="CDD" id="cd02257">
    <property type="entry name" value="Peptidase_C19"/>
    <property type="match status" value="1"/>
</dbReference>
<comment type="similarity">
    <text evidence="2">Belongs to the peptidase C19 family. USP10 subfamily.</text>
</comment>
<sequence length="565" mass="63338">MSPSKRKGRKPTSVAAQSANLEGLTLKTPEGTEPKDVNDVVADSVPSPNTRNKKKKNRKKGKSLPATQQTDSDLHSNQTIDGERLERAIRDVIEQFIAEFGDTSRPDVVGSHMPQCSCPGYRLQLRGFVNQKNNCYLISCLRVLFSIKAFVGLLDRVSQCAHLVFQQQQGCLRARWTSSLAPGVQLLRLMVLLLDEIAPFRSKSLEGGDCLPRDLGLVASGQSIKLDPDLANVLCFEEEFQQDASDCMSRILTQLHEEMIALRRKYNPPEPVVIPPEFPEVEDEDDEGWTTVGTRGKKFTEARQVHADSGDSSPISLLFGGLLLSSSSYKKESRTADKSSINLKERFFVLPLEINNQKVQRLEDSFALLSRGETLSDFRDPDKGDCVVMSRRVCLDHLPPVLLLQLNRFYYASSSNANGQTEFGIQKIPKRIPIYQNLQITEDVVTKERAFSRRQGAYTLHAIVFHVGYKASRGHYTATVLQTQPKCGSETAQPLPAFYYLDDERVFSQPTERLNLLLNTHRPFNLNTGRFEDILPEAGVNGVPPSIAEQPRTPYLLVYTTTYTE</sequence>
<dbReference type="InterPro" id="IPR038765">
    <property type="entry name" value="Papain-like_cys_pep_sf"/>
</dbReference>
<dbReference type="EMBL" id="GEEE01015091">
    <property type="protein sequence ID" value="JAP48134.1"/>
    <property type="molecule type" value="Transcribed_RNA"/>
</dbReference>
<dbReference type="GO" id="GO:0006508">
    <property type="term" value="P:proteolysis"/>
    <property type="evidence" value="ECO:0007669"/>
    <property type="project" value="UniProtKB-KW"/>
</dbReference>
<dbReference type="InterPro" id="IPR018200">
    <property type="entry name" value="USP_CS"/>
</dbReference>
<evidence type="ECO:0000256" key="3">
    <source>
        <dbReference type="ARBA" id="ARBA00012759"/>
    </source>
</evidence>
<evidence type="ECO:0000256" key="8">
    <source>
        <dbReference type="SAM" id="MobiDB-lite"/>
    </source>
</evidence>
<proteinExistence type="inferred from homology"/>
<evidence type="ECO:0000256" key="5">
    <source>
        <dbReference type="ARBA" id="ARBA00022786"/>
    </source>
</evidence>
<dbReference type="GO" id="GO:0016579">
    <property type="term" value="P:protein deubiquitination"/>
    <property type="evidence" value="ECO:0007669"/>
    <property type="project" value="InterPro"/>
</dbReference>
<dbReference type="PANTHER" id="PTHR24006:SF687">
    <property type="entry name" value="UBIQUITIN CARBOXYL-TERMINAL HYDROLASE 10"/>
    <property type="match status" value="1"/>
</dbReference>
<dbReference type="InterPro" id="IPR050164">
    <property type="entry name" value="Peptidase_C19"/>
</dbReference>
<evidence type="ECO:0000256" key="1">
    <source>
        <dbReference type="ARBA" id="ARBA00000707"/>
    </source>
</evidence>
<dbReference type="PROSITE" id="PS50235">
    <property type="entry name" value="USP_3"/>
    <property type="match status" value="1"/>
</dbReference>
<dbReference type="GO" id="GO:0005829">
    <property type="term" value="C:cytosol"/>
    <property type="evidence" value="ECO:0007669"/>
    <property type="project" value="TreeGrafter"/>
</dbReference>
<accession>A0A0X3P863</accession>
<keyword evidence="5" id="KW-0833">Ubl conjugation pathway</keyword>
<comment type="catalytic activity">
    <reaction evidence="1">
        <text>Thiol-dependent hydrolysis of ester, thioester, amide, peptide and isopeptide bonds formed by the C-terminal Gly of ubiquitin (a 76-residue protein attached to proteins as an intracellular targeting signal).</text>
        <dbReference type="EC" id="3.4.19.12"/>
    </reaction>
</comment>
<feature type="compositionally biased region" description="Basic residues" evidence="8">
    <location>
        <begin position="51"/>
        <end position="62"/>
    </location>
</feature>
<protein>
    <recommendedName>
        <fullName evidence="3">ubiquitinyl hydrolase 1</fullName>
        <ecNumber evidence="3">3.4.19.12</ecNumber>
    </recommendedName>
</protein>
<keyword evidence="6 10" id="KW-0378">Hydrolase</keyword>